<protein>
    <submittedName>
        <fullName evidence="2">Uncharacterized protein</fullName>
    </submittedName>
</protein>
<reference evidence="2" key="1">
    <citation type="submission" date="2024-06" db="EMBL/GenBank/DDBJ databases">
        <authorList>
            <person name="Li X."/>
        </authorList>
    </citation>
    <scope>NUCLEOTIDE SEQUENCE</scope>
</reference>
<evidence type="ECO:0000256" key="1">
    <source>
        <dbReference type="SAM" id="Phobius"/>
    </source>
</evidence>
<dbReference type="EMBL" id="PP882707">
    <property type="protein sequence ID" value="XBW78025.1"/>
    <property type="molecule type" value="Genomic_DNA"/>
</dbReference>
<keyword evidence="1" id="KW-0472">Membrane</keyword>
<accession>A0AAU7VHF1</accession>
<organism evidence="2">
    <name type="scientific">Escherichia phage vB_EcoS_P1338</name>
    <dbReference type="NCBI Taxonomy" id="3161150"/>
    <lineage>
        <taxon>Viruses</taxon>
        <taxon>Duplodnaviria</taxon>
        <taxon>Heunggongvirae</taxon>
        <taxon>Uroviricota</taxon>
        <taxon>Caudoviricetes</taxon>
    </lineage>
</organism>
<name>A0AAU7VHF1_9CAUD</name>
<evidence type="ECO:0000313" key="2">
    <source>
        <dbReference type="EMBL" id="XBW78025.1"/>
    </source>
</evidence>
<keyword evidence="1" id="KW-0812">Transmembrane</keyword>
<proteinExistence type="predicted"/>
<feature type="transmembrane region" description="Helical" evidence="1">
    <location>
        <begin position="25"/>
        <end position="44"/>
    </location>
</feature>
<sequence>MLSTILFRFVCRGALKSPRRHRAPVLTLLVLPSVVYLTTCYFVLSMPVFRMTYQAVYLTT</sequence>
<keyword evidence="1" id="KW-1133">Transmembrane helix</keyword>